<evidence type="ECO:0000313" key="5">
    <source>
        <dbReference type="Proteomes" id="UP000254230"/>
    </source>
</evidence>
<dbReference type="EMBL" id="UGOW01000001">
    <property type="protein sequence ID" value="STY17891.1"/>
    <property type="molecule type" value="Genomic_DNA"/>
</dbReference>
<keyword evidence="4" id="KW-1185">Reference proteome</keyword>
<evidence type="ECO:0000313" key="3">
    <source>
        <dbReference type="EMBL" id="STY17891.1"/>
    </source>
</evidence>
<organism evidence="3 5">
    <name type="scientific">Legionella quateirensis</name>
    <dbReference type="NCBI Taxonomy" id="45072"/>
    <lineage>
        <taxon>Bacteria</taxon>
        <taxon>Pseudomonadati</taxon>
        <taxon>Pseudomonadota</taxon>
        <taxon>Gammaproteobacteria</taxon>
        <taxon>Legionellales</taxon>
        <taxon>Legionellaceae</taxon>
        <taxon>Legionella</taxon>
    </lineage>
</organism>
<feature type="transmembrane region" description="Helical" evidence="1">
    <location>
        <begin position="26"/>
        <end position="46"/>
    </location>
</feature>
<dbReference type="AlphaFoldDB" id="A0A378KWB7"/>
<accession>A0A378KWB7</accession>
<dbReference type="Proteomes" id="UP000054639">
    <property type="component" value="Unassembled WGS sequence"/>
</dbReference>
<keyword evidence="1" id="KW-1133">Transmembrane helix</keyword>
<dbReference type="RefSeq" id="WP_058473285.1">
    <property type="nucleotide sequence ID" value="NZ_CAAAIL010000004.1"/>
</dbReference>
<gene>
    <name evidence="2" type="ORF">Lqua_1090</name>
    <name evidence="3" type="ORF">NCTC12376_01706</name>
</gene>
<sequence>MIGNPKWFKRRLYTGWGITPRSWQGWAYIFSITALILIASLLTHLIGMTEKYRVITLLVLLSIIVIDFVDIARKIKQDERESLHEAIAERNVAWIITLILCIGIVYQSIISILHNSLYIDPFIITALIVGTIVKGFSSWYLSDK</sequence>
<dbReference type="OrthoDB" id="5422038at2"/>
<name>A0A378KWB7_9GAMM</name>
<dbReference type="EMBL" id="LNYR01000012">
    <property type="protein sequence ID" value="KTD50863.1"/>
    <property type="molecule type" value="Genomic_DNA"/>
</dbReference>
<keyword evidence="1" id="KW-0812">Transmembrane</keyword>
<reference evidence="2 4" key="1">
    <citation type="submission" date="2015-11" db="EMBL/GenBank/DDBJ databases">
        <title>Genomic analysis of 38 Legionella species identifies large and diverse effector repertoires.</title>
        <authorList>
            <person name="Burstein D."/>
            <person name="Amaro F."/>
            <person name="Zusman T."/>
            <person name="Lifshitz Z."/>
            <person name="Cohen O."/>
            <person name="Gilbert J.A."/>
            <person name="Pupko T."/>
            <person name="Shuman H.A."/>
            <person name="Segal G."/>
        </authorList>
    </citation>
    <scope>NUCLEOTIDE SEQUENCE [LARGE SCALE GENOMIC DNA]</scope>
    <source>
        <strain evidence="2 4">ATCC 49507</strain>
    </source>
</reference>
<evidence type="ECO:0000256" key="1">
    <source>
        <dbReference type="SAM" id="Phobius"/>
    </source>
</evidence>
<dbReference type="STRING" id="45072.Lqua_1090"/>
<evidence type="ECO:0008006" key="6">
    <source>
        <dbReference type="Google" id="ProtNLM"/>
    </source>
</evidence>
<protein>
    <recommendedName>
        <fullName evidence="6">Transmembrane protein</fullName>
    </recommendedName>
</protein>
<feature type="transmembrane region" description="Helical" evidence="1">
    <location>
        <begin position="52"/>
        <end position="71"/>
    </location>
</feature>
<keyword evidence="1" id="KW-0472">Membrane</keyword>
<dbReference type="Proteomes" id="UP000254230">
    <property type="component" value="Unassembled WGS sequence"/>
</dbReference>
<feature type="transmembrane region" description="Helical" evidence="1">
    <location>
        <begin position="122"/>
        <end position="141"/>
    </location>
</feature>
<evidence type="ECO:0000313" key="4">
    <source>
        <dbReference type="Proteomes" id="UP000054639"/>
    </source>
</evidence>
<feature type="transmembrane region" description="Helical" evidence="1">
    <location>
        <begin position="92"/>
        <end position="110"/>
    </location>
</feature>
<evidence type="ECO:0000313" key="2">
    <source>
        <dbReference type="EMBL" id="KTD50863.1"/>
    </source>
</evidence>
<reference evidence="3 5" key="2">
    <citation type="submission" date="2018-06" db="EMBL/GenBank/DDBJ databases">
        <authorList>
            <consortium name="Pathogen Informatics"/>
            <person name="Doyle S."/>
        </authorList>
    </citation>
    <scope>NUCLEOTIDE SEQUENCE [LARGE SCALE GENOMIC DNA]</scope>
    <source>
        <strain evidence="3 5">NCTC12376</strain>
    </source>
</reference>
<proteinExistence type="predicted"/>